<dbReference type="Proteomes" id="UP000694867">
    <property type="component" value="Unplaced"/>
</dbReference>
<dbReference type="AlphaFoldDB" id="A0AAJ7L887"/>
<evidence type="ECO:0000313" key="6">
    <source>
        <dbReference type="Proteomes" id="UP000694867"/>
    </source>
</evidence>
<dbReference type="Gene3D" id="2.20.25.240">
    <property type="match status" value="1"/>
</dbReference>
<evidence type="ECO:0000256" key="3">
    <source>
        <dbReference type="ARBA" id="ARBA00022833"/>
    </source>
</evidence>
<feature type="domain" description="FLYWCH-type" evidence="4">
    <location>
        <begin position="7"/>
        <end position="67"/>
    </location>
</feature>
<evidence type="ECO:0000259" key="4">
    <source>
        <dbReference type="Pfam" id="PF04500"/>
    </source>
</evidence>
<dbReference type="GeneID" id="108865076"/>
<evidence type="ECO:0000256" key="2">
    <source>
        <dbReference type="ARBA" id="ARBA00022771"/>
    </source>
</evidence>
<dbReference type="InterPro" id="IPR018289">
    <property type="entry name" value="MULE_transposase_dom"/>
</dbReference>
<name>A0AAJ7L887_9ACAR</name>
<dbReference type="Pfam" id="PF04500">
    <property type="entry name" value="FLYWCH"/>
    <property type="match status" value="1"/>
</dbReference>
<evidence type="ECO:0000313" key="7">
    <source>
        <dbReference type="RefSeq" id="XP_018497257.1"/>
    </source>
</evidence>
<dbReference type="Pfam" id="PF10551">
    <property type="entry name" value="MULE"/>
    <property type="match status" value="1"/>
</dbReference>
<keyword evidence="2" id="KW-0863">Zinc-finger</keyword>
<keyword evidence="3" id="KW-0862">Zinc</keyword>
<sequence length="337" mass="37211">MASTSGIRSQRGQSKLAHDGHLYVKAYASKSDTQSWRCMYENSSIGCKAKAYTLISTGEVVRLVGVHSDPPDPSGIEVARITPAIKRRREETNETPSSLVNSSLVSATTATLGQMTQPRTNTRMINRHRNSRSAAPANPDSRGSINIPEQYRTYESEPGVFENFLVADSGVGDPNRILIFGRESVSSWIGFVDKLYVDGTFSLTPPQFSQVFIDSKSSGYLLRQNSFLERIVMQASIIQVFAVLAERVECVGPVTYALLLDKAADSYIQMLNLSKLAGPALTPASVVMDYERAMTKAVRECFPPETSIHGCFFHLVENIKLRMRVCGVATRRTTTLR</sequence>
<evidence type="ECO:0000259" key="5">
    <source>
        <dbReference type="Pfam" id="PF10551"/>
    </source>
</evidence>
<feature type="domain" description="MULE transposase" evidence="5">
    <location>
        <begin position="245"/>
        <end position="318"/>
    </location>
</feature>
<dbReference type="RefSeq" id="XP_018497257.1">
    <property type="nucleotide sequence ID" value="XM_018641741.1"/>
</dbReference>
<dbReference type="KEGG" id="goe:108865076"/>
<dbReference type="GO" id="GO:0008270">
    <property type="term" value="F:zinc ion binding"/>
    <property type="evidence" value="ECO:0007669"/>
    <property type="project" value="UniProtKB-KW"/>
</dbReference>
<proteinExistence type="predicted"/>
<keyword evidence="6" id="KW-1185">Reference proteome</keyword>
<organism evidence="6 7">
    <name type="scientific">Galendromus occidentalis</name>
    <name type="common">western predatory mite</name>
    <dbReference type="NCBI Taxonomy" id="34638"/>
    <lineage>
        <taxon>Eukaryota</taxon>
        <taxon>Metazoa</taxon>
        <taxon>Ecdysozoa</taxon>
        <taxon>Arthropoda</taxon>
        <taxon>Chelicerata</taxon>
        <taxon>Arachnida</taxon>
        <taxon>Acari</taxon>
        <taxon>Parasitiformes</taxon>
        <taxon>Mesostigmata</taxon>
        <taxon>Gamasina</taxon>
        <taxon>Phytoseioidea</taxon>
        <taxon>Phytoseiidae</taxon>
        <taxon>Typhlodrominae</taxon>
        <taxon>Galendromus</taxon>
    </lineage>
</organism>
<accession>A0AAJ7L887</accession>
<keyword evidence="1" id="KW-0479">Metal-binding</keyword>
<dbReference type="InterPro" id="IPR007588">
    <property type="entry name" value="Znf_FLYWCH"/>
</dbReference>
<protein>
    <submittedName>
        <fullName evidence="7">Uncharacterized protein LOC108865076</fullName>
    </submittedName>
</protein>
<gene>
    <name evidence="7" type="primary">LOC108865076</name>
</gene>
<evidence type="ECO:0000256" key="1">
    <source>
        <dbReference type="ARBA" id="ARBA00022723"/>
    </source>
</evidence>
<reference evidence="7" key="1">
    <citation type="submission" date="2025-08" db="UniProtKB">
        <authorList>
            <consortium name="RefSeq"/>
        </authorList>
    </citation>
    <scope>IDENTIFICATION</scope>
</reference>